<dbReference type="InterPro" id="IPR017937">
    <property type="entry name" value="Thioredoxin_CS"/>
</dbReference>
<comment type="caution">
    <text evidence="11">The sequence shown here is derived from an EMBL/GenBank/DDBJ whole genome shotgun (WGS) entry which is preliminary data.</text>
</comment>
<evidence type="ECO:0000256" key="3">
    <source>
        <dbReference type="ARBA" id="ARBA00022448"/>
    </source>
</evidence>
<dbReference type="EMBL" id="DXHS01000120">
    <property type="protein sequence ID" value="HIW03079.1"/>
    <property type="molecule type" value="Genomic_DNA"/>
</dbReference>
<dbReference type="PROSITE" id="PS00194">
    <property type="entry name" value="THIOREDOXIN_1"/>
    <property type="match status" value="1"/>
</dbReference>
<organism evidence="11 12">
    <name type="scientific">Candidatus Protoclostridium stercorigallinarum</name>
    <dbReference type="NCBI Taxonomy" id="2838741"/>
    <lineage>
        <taxon>Bacteria</taxon>
        <taxon>Bacillati</taxon>
        <taxon>Bacillota</taxon>
        <taxon>Clostridia</taxon>
        <taxon>Candidatus Protoclostridium</taxon>
    </lineage>
</organism>
<feature type="site" description="Contributes to redox potential value" evidence="8">
    <location>
        <position position="29"/>
    </location>
</feature>
<dbReference type="InterPro" id="IPR036249">
    <property type="entry name" value="Thioredoxin-like_sf"/>
</dbReference>
<keyword evidence="5 9" id="KW-1015">Disulfide bond</keyword>
<comment type="similarity">
    <text evidence="1">Belongs to the thioredoxin family.</text>
</comment>
<accession>A0A9D1TS41</accession>
<feature type="disulfide bond" description="Redox-active" evidence="9">
    <location>
        <begin position="27"/>
        <end position="30"/>
    </location>
</feature>
<dbReference type="CDD" id="cd02947">
    <property type="entry name" value="TRX_family"/>
    <property type="match status" value="1"/>
</dbReference>
<evidence type="ECO:0000256" key="7">
    <source>
        <dbReference type="NCBIfam" id="TIGR01068"/>
    </source>
</evidence>
<keyword evidence="6 9" id="KW-0676">Redox-active center</keyword>
<evidence type="ECO:0000259" key="10">
    <source>
        <dbReference type="PROSITE" id="PS51352"/>
    </source>
</evidence>
<name>A0A9D1TS41_9FIRM</name>
<reference evidence="11" key="2">
    <citation type="submission" date="2021-04" db="EMBL/GenBank/DDBJ databases">
        <authorList>
            <person name="Gilroy R."/>
        </authorList>
    </citation>
    <scope>NUCLEOTIDE SEQUENCE</scope>
    <source>
        <strain evidence="11">12435</strain>
    </source>
</reference>
<dbReference type="PANTHER" id="PTHR45663:SF11">
    <property type="entry name" value="GEO12009P1"/>
    <property type="match status" value="1"/>
</dbReference>
<feature type="site" description="Deprotonates C-terminal active site Cys" evidence="8">
    <location>
        <position position="21"/>
    </location>
</feature>
<dbReference type="PROSITE" id="PS51352">
    <property type="entry name" value="THIOREDOXIN_2"/>
    <property type="match status" value="1"/>
</dbReference>
<keyword evidence="3" id="KW-0813">Transport</keyword>
<evidence type="ECO:0000256" key="9">
    <source>
        <dbReference type="PIRSR" id="PIRSR000077-4"/>
    </source>
</evidence>
<dbReference type="PRINTS" id="PR00421">
    <property type="entry name" value="THIOREDOXIN"/>
</dbReference>
<evidence type="ECO:0000256" key="1">
    <source>
        <dbReference type="ARBA" id="ARBA00008987"/>
    </source>
</evidence>
<feature type="active site" description="Nucleophile" evidence="8">
    <location>
        <position position="30"/>
    </location>
</feature>
<evidence type="ECO:0000256" key="2">
    <source>
        <dbReference type="ARBA" id="ARBA00020570"/>
    </source>
</evidence>
<dbReference type="GO" id="GO:0005829">
    <property type="term" value="C:cytosol"/>
    <property type="evidence" value="ECO:0007669"/>
    <property type="project" value="TreeGrafter"/>
</dbReference>
<dbReference type="Proteomes" id="UP000823990">
    <property type="component" value="Unassembled WGS sequence"/>
</dbReference>
<gene>
    <name evidence="11" type="primary">trxA</name>
    <name evidence="11" type="ORF">H9892_07045</name>
</gene>
<evidence type="ECO:0000256" key="8">
    <source>
        <dbReference type="PIRSR" id="PIRSR000077-1"/>
    </source>
</evidence>
<reference evidence="11" key="1">
    <citation type="journal article" date="2021" name="PeerJ">
        <title>Extensive microbial diversity within the chicken gut microbiome revealed by metagenomics and culture.</title>
        <authorList>
            <person name="Gilroy R."/>
            <person name="Ravi A."/>
            <person name="Getino M."/>
            <person name="Pursley I."/>
            <person name="Horton D.L."/>
            <person name="Alikhan N.F."/>
            <person name="Baker D."/>
            <person name="Gharbi K."/>
            <person name="Hall N."/>
            <person name="Watson M."/>
            <person name="Adriaenssens E.M."/>
            <person name="Foster-Nyarko E."/>
            <person name="Jarju S."/>
            <person name="Secka A."/>
            <person name="Antonio M."/>
            <person name="Oren A."/>
            <person name="Chaudhuri R.R."/>
            <person name="La Ragione R."/>
            <person name="Hildebrand F."/>
            <person name="Pallen M.J."/>
        </authorList>
    </citation>
    <scope>NUCLEOTIDE SEQUENCE</scope>
    <source>
        <strain evidence="11">12435</strain>
    </source>
</reference>
<proteinExistence type="inferred from homology"/>
<evidence type="ECO:0000256" key="5">
    <source>
        <dbReference type="ARBA" id="ARBA00023157"/>
    </source>
</evidence>
<dbReference type="NCBIfam" id="TIGR01068">
    <property type="entry name" value="thioredoxin"/>
    <property type="match status" value="1"/>
</dbReference>
<dbReference type="GO" id="GO:0045454">
    <property type="term" value="P:cell redox homeostasis"/>
    <property type="evidence" value="ECO:0007669"/>
    <property type="project" value="TreeGrafter"/>
</dbReference>
<evidence type="ECO:0000313" key="12">
    <source>
        <dbReference type="Proteomes" id="UP000823990"/>
    </source>
</evidence>
<dbReference type="Gene3D" id="3.40.30.10">
    <property type="entry name" value="Glutaredoxin"/>
    <property type="match status" value="1"/>
</dbReference>
<sequence length="99" mass="10837">MKELNINNFKKETESGVCVVDFWASWCGPCRMLAPVMEELAAERPDVKFFKVNVDEESDLAAAFGISSIPAVFRLDDGKATARHVGYAGKTDIARALGL</sequence>
<dbReference type="PANTHER" id="PTHR45663">
    <property type="entry name" value="GEO12009P1"/>
    <property type="match status" value="1"/>
</dbReference>
<dbReference type="SUPFAM" id="SSF52833">
    <property type="entry name" value="Thioredoxin-like"/>
    <property type="match status" value="1"/>
</dbReference>
<keyword evidence="4" id="KW-0249">Electron transport</keyword>
<evidence type="ECO:0000256" key="6">
    <source>
        <dbReference type="ARBA" id="ARBA00023284"/>
    </source>
</evidence>
<dbReference type="Pfam" id="PF00085">
    <property type="entry name" value="Thioredoxin"/>
    <property type="match status" value="1"/>
</dbReference>
<feature type="domain" description="Thioredoxin" evidence="10">
    <location>
        <begin position="1"/>
        <end position="99"/>
    </location>
</feature>
<dbReference type="AlphaFoldDB" id="A0A9D1TS41"/>
<dbReference type="PIRSF" id="PIRSF000077">
    <property type="entry name" value="Thioredoxin"/>
    <property type="match status" value="1"/>
</dbReference>
<dbReference type="InterPro" id="IPR013766">
    <property type="entry name" value="Thioredoxin_domain"/>
</dbReference>
<dbReference type="GO" id="GO:0015035">
    <property type="term" value="F:protein-disulfide reductase activity"/>
    <property type="evidence" value="ECO:0007669"/>
    <property type="project" value="UniProtKB-UniRule"/>
</dbReference>
<feature type="site" description="Contributes to redox potential value" evidence="8">
    <location>
        <position position="28"/>
    </location>
</feature>
<evidence type="ECO:0000256" key="4">
    <source>
        <dbReference type="ARBA" id="ARBA00022982"/>
    </source>
</evidence>
<dbReference type="InterPro" id="IPR005746">
    <property type="entry name" value="Thioredoxin"/>
</dbReference>
<evidence type="ECO:0000313" key="11">
    <source>
        <dbReference type="EMBL" id="HIW03079.1"/>
    </source>
</evidence>
<feature type="active site" description="Nucleophile" evidence="8">
    <location>
        <position position="27"/>
    </location>
</feature>
<protein>
    <recommendedName>
        <fullName evidence="2 7">Thioredoxin</fullName>
    </recommendedName>
</protein>